<sequence length="352" mass="38028">MKFSAIASVLILQLFSAITQPSDAFYLQQPPTRFTTTTTTAMAARSNDQNECATTNRRSFFNAATVAGVSLASLIASPQSALAGIDVSGLRVEGGGGNTVLKEQLRAIDGSASGRASQLKELQDASAAASGPKLANGVPVKMEEEVDPSIATWLYRSNPASSPRLSRSGAFKNLFRCDDQVVGPNGSSSSVSITFEFPSDWLQLDRFLGGISYVDQRNGDRLYVLKTKLPEGERLATVPKAALGTSIFDPKGTIVKSQGVEIDEYKVTSAQTLNECPDNFCSTHKRFKIKYSTVTGNGLRVERRALVDAYEMNDKGDVYMLMTSSNAVKFEAKDSSERQTVEAIVNSFRINV</sequence>
<evidence type="ECO:0000313" key="2">
    <source>
        <dbReference type="EMBL" id="CAE0716452.1"/>
    </source>
</evidence>
<name>A0A7S4AID1_9STRA</name>
<dbReference type="EMBL" id="HBIX01012336">
    <property type="protein sequence ID" value="CAE0716452.1"/>
    <property type="molecule type" value="Transcribed_RNA"/>
</dbReference>
<reference evidence="2" key="1">
    <citation type="submission" date="2021-01" db="EMBL/GenBank/DDBJ databases">
        <authorList>
            <person name="Corre E."/>
            <person name="Pelletier E."/>
            <person name="Niang G."/>
            <person name="Scheremetjew M."/>
            <person name="Finn R."/>
            <person name="Kale V."/>
            <person name="Holt S."/>
            <person name="Cochrane G."/>
            <person name="Meng A."/>
            <person name="Brown T."/>
            <person name="Cohen L."/>
        </authorList>
    </citation>
    <scope>NUCLEOTIDE SEQUENCE</scope>
    <source>
        <strain evidence="2">10249 10 AB</strain>
    </source>
</reference>
<accession>A0A7S4AID1</accession>
<feature type="signal peptide" evidence="1">
    <location>
        <begin position="1"/>
        <end position="24"/>
    </location>
</feature>
<feature type="chain" id="PRO_5031108460" description="PsbP C-terminal domain-containing protein" evidence="1">
    <location>
        <begin position="25"/>
        <end position="352"/>
    </location>
</feature>
<protein>
    <recommendedName>
        <fullName evidence="3">PsbP C-terminal domain-containing protein</fullName>
    </recommendedName>
</protein>
<proteinExistence type="predicted"/>
<evidence type="ECO:0008006" key="3">
    <source>
        <dbReference type="Google" id="ProtNLM"/>
    </source>
</evidence>
<organism evidence="2">
    <name type="scientific">Pseudo-nitzschia australis</name>
    <dbReference type="NCBI Taxonomy" id="44445"/>
    <lineage>
        <taxon>Eukaryota</taxon>
        <taxon>Sar</taxon>
        <taxon>Stramenopiles</taxon>
        <taxon>Ochrophyta</taxon>
        <taxon>Bacillariophyta</taxon>
        <taxon>Bacillariophyceae</taxon>
        <taxon>Bacillariophycidae</taxon>
        <taxon>Bacillariales</taxon>
        <taxon>Bacillariaceae</taxon>
        <taxon>Pseudo-nitzschia</taxon>
    </lineage>
</organism>
<evidence type="ECO:0000256" key="1">
    <source>
        <dbReference type="SAM" id="SignalP"/>
    </source>
</evidence>
<dbReference type="AlphaFoldDB" id="A0A7S4AID1"/>
<gene>
    <name evidence="2" type="ORF">PAUS00366_LOCUS9204</name>
</gene>
<keyword evidence="1" id="KW-0732">Signal</keyword>